<comment type="caution">
    <text evidence="1">The sequence shown here is derived from an EMBL/GenBank/DDBJ whole genome shotgun (WGS) entry which is preliminary data.</text>
</comment>
<keyword evidence="2" id="KW-1185">Reference proteome</keyword>
<dbReference type="AlphaFoldDB" id="A0A9P4GMR6"/>
<dbReference type="OrthoDB" id="4062651at2759"/>
<dbReference type="GeneID" id="63853896"/>
<organism evidence="1 2">
    <name type="scientific">Cucurbitaria berberidis CBS 394.84</name>
    <dbReference type="NCBI Taxonomy" id="1168544"/>
    <lineage>
        <taxon>Eukaryota</taxon>
        <taxon>Fungi</taxon>
        <taxon>Dikarya</taxon>
        <taxon>Ascomycota</taxon>
        <taxon>Pezizomycotina</taxon>
        <taxon>Dothideomycetes</taxon>
        <taxon>Pleosporomycetidae</taxon>
        <taxon>Pleosporales</taxon>
        <taxon>Pleosporineae</taxon>
        <taxon>Cucurbitariaceae</taxon>
        <taxon>Cucurbitaria</taxon>
    </lineage>
</organism>
<dbReference type="EMBL" id="ML976615">
    <property type="protein sequence ID" value="KAF1848294.1"/>
    <property type="molecule type" value="Genomic_DNA"/>
</dbReference>
<dbReference type="Proteomes" id="UP000800039">
    <property type="component" value="Unassembled WGS sequence"/>
</dbReference>
<dbReference type="RefSeq" id="XP_040790857.1">
    <property type="nucleotide sequence ID" value="XM_040936646.1"/>
</dbReference>
<gene>
    <name evidence="1" type="ORF">K460DRAFT_403587</name>
</gene>
<proteinExistence type="predicted"/>
<evidence type="ECO:0000313" key="1">
    <source>
        <dbReference type="EMBL" id="KAF1848294.1"/>
    </source>
</evidence>
<accession>A0A9P4GMR6</accession>
<name>A0A9P4GMR6_9PLEO</name>
<evidence type="ECO:0000313" key="2">
    <source>
        <dbReference type="Proteomes" id="UP000800039"/>
    </source>
</evidence>
<protein>
    <submittedName>
        <fullName evidence="1">Uncharacterized protein</fullName>
    </submittedName>
</protein>
<sequence length="110" mass="12730">MAQQGYEEDLLRQWFPVPTKDSGNPFTENDIRVIADALKRSSRERWSRIPRIYSVLKRIGQLHAVDAFVDDGTTDAAFTFSKNTMPEALQDHSARLQFLDLRHRATARLR</sequence>
<reference evidence="1" key="1">
    <citation type="submission" date="2020-01" db="EMBL/GenBank/DDBJ databases">
        <authorList>
            <consortium name="DOE Joint Genome Institute"/>
            <person name="Haridas S."/>
            <person name="Albert R."/>
            <person name="Binder M."/>
            <person name="Bloem J."/>
            <person name="Labutti K."/>
            <person name="Salamov A."/>
            <person name="Andreopoulos B."/>
            <person name="Baker S.E."/>
            <person name="Barry K."/>
            <person name="Bills G."/>
            <person name="Bluhm B.H."/>
            <person name="Cannon C."/>
            <person name="Castanera R."/>
            <person name="Culley D.E."/>
            <person name="Daum C."/>
            <person name="Ezra D."/>
            <person name="Gonzalez J.B."/>
            <person name="Henrissat B."/>
            <person name="Kuo A."/>
            <person name="Liang C."/>
            <person name="Lipzen A."/>
            <person name="Lutzoni F."/>
            <person name="Magnuson J."/>
            <person name="Mondo S."/>
            <person name="Nolan M."/>
            <person name="Ohm R."/>
            <person name="Pangilinan J."/>
            <person name="Park H.-J."/>
            <person name="Ramirez L."/>
            <person name="Alfaro M."/>
            <person name="Sun H."/>
            <person name="Tritt A."/>
            <person name="Yoshinaga Y."/>
            <person name="Zwiers L.-H."/>
            <person name="Turgeon B.G."/>
            <person name="Goodwin S.B."/>
            <person name="Spatafora J.W."/>
            <person name="Crous P.W."/>
            <person name="Grigoriev I.V."/>
        </authorList>
    </citation>
    <scope>NUCLEOTIDE SEQUENCE</scope>
    <source>
        <strain evidence="1">CBS 394.84</strain>
    </source>
</reference>